<reference evidence="20" key="1">
    <citation type="submission" date="2022-07" db="EMBL/GenBank/DDBJ databases">
        <title>Chromosome-level genome of Muraenolepis orangiensis.</title>
        <authorList>
            <person name="Kim J."/>
        </authorList>
    </citation>
    <scope>NUCLEOTIDE SEQUENCE</scope>
    <source>
        <strain evidence="20">KU_S4_2022</strain>
        <tissue evidence="20">Muscle</tissue>
    </source>
</reference>
<keyword evidence="11 16" id="KW-1015">Disulfide bond</keyword>
<keyword evidence="13" id="KW-0325">Glycoprotein</keyword>
<feature type="compositionally biased region" description="Polar residues" evidence="17">
    <location>
        <begin position="51"/>
        <end position="70"/>
    </location>
</feature>
<feature type="transmembrane region" description="Helical" evidence="18">
    <location>
        <begin position="135"/>
        <end position="156"/>
    </location>
</feature>
<organism evidence="20 21">
    <name type="scientific">Muraenolepis orangiensis</name>
    <name type="common">Patagonian moray cod</name>
    <dbReference type="NCBI Taxonomy" id="630683"/>
    <lineage>
        <taxon>Eukaryota</taxon>
        <taxon>Metazoa</taxon>
        <taxon>Chordata</taxon>
        <taxon>Craniata</taxon>
        <taxon>Vertebrata</taxon>
        <taxon>Euteleostomi</taxon>
        <taxon>Actinopterygii</taxon>
        <taxon>Neopterygii</taxon>
        <taxon>Teleostei</taxon>
        <taxon>Neoteleostei</taxon>
        <taxon>Acanthomorphata</taxon>
        <taxon>Zeiogadaria</taxon>
        <taxon>Gadariae</taxon>
        <taxon>Gadiformes</taxon>
        <taxon>Muraenolepidoidei</taxon>
        <taxon>Muraenolepididae</taxon>
        <taxon>Muraenolepis</taxon>
    </lineage>
</organism>
<dbReference type="PANTHER" id="PTHR24232">
    <property type="entry name" value="G-PROTEIN COUPLED RECEPTOR"/>
    <property type="match status" value="1"/>
</dbReference>
<dbReference type="GO" id="GO:0007596">
    <property type="term" value="P:blood coagulation"/>
    <property type="evidence" value="ECO:0007669"/>
    <property type="project" value="UniProtKB-KW"/>
</dbReference>
<dbReference type="SUPFAM" id="SSF81321">
    <property type="entry name" value="Family A G protein-coupled receptor-like"/>
    <property type="match status" value="1"/>
</dbReference>
<feature type="transmembrane region" description="Helical" evidence="18">
    <location>
        <begin position="214"/>
        <end position="236"/>
    </location>
</feature>
<dbReference type="PROSITE" id="PS50262">
    <property type="entry name" value="G_PROTEIN_RECEP_F1_2"/>
    <property type="match status" value="1"/>
</dbReference>
<dbReference type="Gene3D" id="1.20.1070.10">
    <property type="entry name" value="Rhodopsin 7-helix transmembrane proteins"/>
    <property type="match status" value="1"/>
</dbReference>
<keyword evidence="8" id="KW-0297">G-protein coupled receptor</keyword>
<dbReference type="PRINTS" id="PR00908">
    <property type="entry name" value="THROMBINR"/>
</dbReference>
<evidence type="ECO:0000256" key="13">
    <source>
        <dbReference type="ARBA" id="ARBA00023180"/>
    </source>
</evidence>
<evidence type="ECO:0000256" key="15">
    <source>
        <dbReference type="ARBA" id="ARBA00031780"/>
    </source>
</evidence>
<dbReference type="FunFam" id="1.20.1070.10:FF:000040">
    <property type="entry name" value="Coagulation factor 2 (thrombin) receptor"/>
    <property type="match status" value="1"/>
</dbReference>
<evidence type="ECO:0000256" key="4">
    <source>
        <dbReference type="ARBA" id="ARBA00022692"/>
    </source>
</evidence>
<comment type="subcellular location">
    <subcellularLocation>
        <location evidence="1">Cell membrane</location>
        <topology evidence="1">Multi-pass membrane protein</topology>
    </subcellularLocation>
</comment>
<protein>
    <recommendedName>
        <fullName evidence="2">Proteinase-activated receptor 1</fullName>
    </recommendedName>
    <alternativeName>
        <fullName evidence="15">Thrombin receptor</fullName>
    </alternativeName>
</protein>
<evidence type="ECO:0000256" key="10">
    <source>
        <dbReference type="ARBA" id="ARBA00023136"/>
    </source>
</evidence>
<feature type="disulfide bond" evidence="16">
    <location>
        <begin position="171"/>
        <end position="250"/>
    </location>
</feature>
<evidence type="ECO:0000256" key="14">
    <source>
        <dbReference type="ARBA" id="ARBA00023224"/>
    </source>
</evidence>
<feature type="transmembrane region" description="Helical" evidence="18">
    <location>
        <begin position="99"/>
        <end position="123"/>
    </location>
</feature>
<dbReference type="AlphaFoldDB" id="A0A9Q0INQ5"/>
<evidence type="ECO:0000256" key="11">
    <source>
        <dbReference type="ARBA" id="ARBA00023157"/>
    </source>
</evidence>
<name>A0A9Q0INQ5_9TELE</name>
<comment type="caution">
    <text evidence="20">The sequence shown here is derived from an EMBL/GenBank/DDBJ whole genome shotgun (WGS) entry which is preliminary data.</text>
</comment>
<dbReference type="PANTHER" id="PTHR24232:SF20">
    <property type="entry name" value="PROTEINASE-ACTIVATED RECEPTOR 1"/>
    <property type="match status" value="1"/>
</dbReference>
<dbReference type="GO" id="GO:0035025">
    <property type="term" value="P:positive regulation of Rho protein signal transduction"/>
    <property type="evidence" value="ECO:0007669"/>
    <property type="project" value="TreeGrafter"/>
</dbReference>
<accession>A0A9Q0INQ5</accession>
<evidence type="ECO:0000313" key="21">
    <source>
        <dbReference type="Proteomes" id="UP001148018"/>
    </source>
</evidence>
<evidence type="ECO:0000256" key="1">
    <source>
        <dbReference type="ARBA" id="ARBA00004651"/>
    </source>
</evidence>
<evidence type="ECO:0000256" key="16">
    <source>
        <dbReference type="PIRSR" id="PIRSR603912-52"/>
    </source>
</evidence>
<evidence type="ECO:0000256" key="9">
    <source>
        <dbReference type="ARBA" id="ARBA00023084"/>
    </source>
</evidence>
<proteinExistence type="predicted"/>
<gene>
    <name evidence="20" type="ORF">NHX12_027309</name>
</gene>
<dbReference type="EMBL" id="JANIIK010000043">
    <property type="protein sequence ID" value="KAJ3605259.1"/>
    <property type="molecule type" value="Genomic_DNA"/>
</dbReference>
<dbReference type="InterPro" id="IPR000935">
    <property type="entry name" value="Thrmbn_rcpt"/>
</dbReference>
<dbReference type="GO" id="GO:0030194">
    <property type="term" value="P:positive regulation of blood coagulation"/>
    <property type="evidence" value="ECO:0007669"/>
    <property type="project" value="TreeGrafter"/>
</dbReference>
<evidence type="ECO:0000256" key="3">
    <source>
        <dbReference type="ARBA" id="ARBA00022475"/>
    </source>
</evidence>
<feature type="domain" description="G-protein coupled receptors family 1 profile" evidence="19">
    <location>
        <begin position="115"/>
        <end position="376"/>
    </location>
</feature>
<evidence type="ECO:0000313" key="20">
    <source>
        <dbReference type="EMBL" id="KAJ3605259.1"/>
    </source>
</evidence>
<dbReference type="Proteomes" id="UP001148018">
    <property type="component" value="Unassembled WGS sequence"/>
</dbReference>
<sequence>MVLLTAGSSIVRTFALTRGAKMATDQPIDFDSYLYDDGSPPLGGEDHSTHRAQNAPGNASQPSEDAQNKSTSHRRHEDGVSDEISEEARRFLSGPLSTVFIPSLYTLVCVVSLPLNAVALVAFARRPRPVKPAAIFMLNLAAADLLFALLLPLRIHYHFRGNHWVFGETLCRLATASFYCNMYCSVLLIACIAADRLLAVVYPVRSLVWRRPRYAAWACLTAWALALAASAPLVAFRQTVRLEGPGVTTCHDVQEPARLRGLYAAYFTAVVCGLFLLPALVTLVCYARVAHTLRRLPDRTEHDSRRKRRATLMALTVLALFLVCFAPTNCLLLLHYLRWGSAGEGSAGEAPDGSYAAYLVCLCVGSLNCCLDPLIYYFGSSQCQQQLSAALGCGKGPESGRKKGAYWSSEVSSRTSSRIFFKSSQNRLSGVKAKPDSVDSLQPGLNSQYKKLLV</sequence>
<evidence type="ECO:0000256" key="7">
    <source>
        <dbReference type="ARBA" id="ARBA00022989"/>
    </source>
</evidence>
<feature type="transmembrane region" description="Helical" evidence="18">
    <location>
        <begin position="176"/>
        <end position="202"/>
    </location>
</feature>
<feature type="transmembrane region" description="Helical" evidence="18">
    <location>
        <begin position="310"/>
        <end position="335"/>
    </location>
</feature>
<feature type="transmembrane region" description="Helical" evidence="18">
    <location>
        <begin position="355"/>
        <end position="378"/>
    </location>
</feature>
<dbReference type="GO" id="GO:0007200">
    <property type="term" value="P:phospholipase C-activating G protein-coupled receptor signaling pathway"/>
    <property type="evidence" value="ECO:0007669"/>
    <property type="project" value="TreeGrafter"/>
</dbReference>
<dbReference type="InterPro" id="IPR003912">
    <property type="entry name" value="Protea_act_rcpt"/>
</dbReference>
<dbReference type="InterPro" id="IPR017452">
    <property type="entry name" value="GPCR_Rhodpsn_7TM"/>
</dbReference>
<feature type="transmembrane region" description="Helical" evidence="18">
    <location>
        <begin position="263"/>
        <end position="289"/>
    </location>
</feature>
<keyword evidence="5" id="KW-0356">Hemostasis</keyword>
<keyword evidence="10 18" id="KW-0472">Membrane</keyword>
<keyword evidence="4 18" id="KW-0812">Transmembrane</keyword>
<dbReference type="OrthoDB" id="8881832at2759"/>
<evidence type="ECO:0000256" key="6">
    <source>
        <dbReference type="ARBA" id="ARBA00022729"/>
    </source>
</evidence>
<keyword evidence="7 18" id="KW-1133">Transmembrane helix</keyword>
<keyword evidence="14" id="KW-0807">Transducer</keyword>
<evidence type="ECO:0000256" key="17">
    <source>
        <dbReference type="SAM" id="MobiDB-lite"/>
    </source>
</evidence>
<evidence type="ECO:0000256" key="12">
    <source>
        <dbReference type="ARBA" id="ARBA00023170"/>
    </source>
</evidence>
<dbReference type="GO" id="GO:0015057">
    <property type="term" value="F:thrombin-activated receptor activity"/>
    <property type="evidence" value="ECO:0007669"/>
    <property type="project" value="InterPro"/>
</dbReference>
<keyword evidence="12" id="KW-0675">Receptor</keyword>
<dbReference type="Pfam" id="PF00001">
    <property type="entry name" value="7tm_1"/>
    <property type="match status" value="1"/>
</dbReference>
<dbReference type="InterPro" id="IPR000276">
    <property type="entry name" value="GPCR_Rhodpsn"/>
</dbReference>
<dbReference type="PRINTS" id="PR01428">
    <property type="entry name" value="PROTEASEAR"/>
</dbReference>
<evidence type="ECO:0000259" key="19">
    <source>
        <dbReference type="PROSITE" id="PS50262"/>
    </source>
</evidence>
<keyword evidence="9" id="KW-0094">Blood coagulation</keyword>
<evidence type="ECO:0000256" key="8">
    <source>
        <dbReference type="ARBA" id="ARBA00023040"/>
    </source>
</evidence>
<evidence type="ECO:0000256" key="18">
    <source>
        <dbReference type="SAM" id="Phobius"/>
    </source>
</evidence>
<evidence type="ECO:0000256" key="2">
    <source>
        <dbReference type="ARBA" id="ARBA00019705"/>
    </source>
</evidence>
<keyword evidence="6" id="KW-0732">Signal</keyword>
<evidence type="ECO:0000256" key="5">
    <source>
        <dbReference type="ARBA" id="ARBA00022696"/>
    </source>
</evidence>
<dbReference type="PRINTS" id="PR00237">
    <property type="entry name" value="GPCRRHODOPSN"/>
</dbReference>
<feature type="region of interest" description="Disordered" evidence="17">
    <location>
        <begin position="34"/>
        <end position="81"/>
    </location>
</feature>
<dbReference type="GO" id="GO:0005886">
    <property type="term" value="C:plasma membrane"/>
    <property type="evidence" value="ECO:0007669"/>
    <property type="project" value="UniProtKB-SubCell"/>
</dbReference>
<keyword evidence="3" id="KW-1003">Cell membrane</keyword>
<keyword evidence="21" id="KW-1185">Reference proteome</keyword>